<dbReference type="EMBL" id="BSBI01000005">
    <property type="protein sequence ID" value="GLF95521.1"/>
    <property type="molecule type" value="Genomic_DNA"/>
</dbReference>
<evidence type="ECO:0000259" key="1">
    <source>
        <dbReference type="Pfam" id="PF03372"/>
    </source>
</evidence>
<evidence type="ECO:0000313" key="3">
    <source>
        <dbReference type="Proteomes" id="UP001291653"/>
    </source>
</evidence>
<dbReference type="InterPro" id="IPR005135">
    <property type="entry name" value="Endo/exonuclease/phosphatase"/>
</dbReference>
<dbReference type="Gene3D" id="3.60.10.10">
    <property type="entry name" value="Endonuclease/exonuclease/phosphatase"/>
    <property type="match status" value="1"/>
</dbReference>
<sequence length="286" mass="32197">MNEAATRARAVTWNAFNGGLDPDGSESSRERQIEILTRLRPDLLALQECTGWEDEDRRRLLDLANALGMVPVAMERSHVGDGRNHTALLYRPGAFRLLGYRRVGEQVLHHALLRARLRPAGATDDRGDLFVFATHLAHTDGDTRLREARWLTDYGDDFPGTPGRALLLGDLNCSGTFDQDPGDWARIPRNLHARYRLVTDDGSFGGMDRRAIQVLLNSGWTDPQTTTKEPRDATVGYWWDNEQVPLRLDHILVRGLTPTSYRTHDTPEARSASDHLPVVLDFEVRA</sequence>
<name>A0ABQ5NYS8_9ACTN</name>
<dbReference type="RefSeq" id="WP_323447579.1">
    <property type="nucleotide sequence ID" value="NZ_BSBI01000005.1"/>
</dbReference>
<keyword evidence="2" id="KW-0540">Nuclease</keyword>
<dbReference type="GO" id="GO:0004519">
    <property type="term" value="F:endonuclease activity"/>
    <property type="evidence" value="ECO:0007669"/>
    <property type="project" value="UniProtKB-KW"/>
</dbReference>
<dbReference type="PANTHER" id="PTHR14859">
    <property type="entry name" value="CALCOFLUOR WHITE HYPERSENSITIVE PROTEIN PRECURSOR"/>
    <property type="match status" value="1"/>
</dbReference>
<dbReference type="SUPFAM" id="SSF56219">
    <property type="entry name" value="DNase I-like"/>
    <property type="match status" value="1"/>
</dbReference>
<accession>A0ABQ5NYS8</accession>
<feature type="domain" description="Endonuclease/exonuclease/phosphatase" evidence="1">
    <location>
        <begin position="11"/>
        <end position="275"/>
    </location>
</feature>
<protein>
    <submittedName>
        <fullName evidence="2">Endonuclease/exonuclease/phosphatase family protein</fullName>
    </submittedName>
</protein>
<keyword evidence="2" id="KW-0255">Endonuclease</keyword>
<dbReference type="InterPro" id="IPR036691">
    <property type="entry name" value="Endo/exonu/phosph_ase_sf"/>
</dbReference>
<dbReference type="Pfam" id="PF03372">
    <property type="entry name" value="Exo_endo_phos"/>
    <property type="match status" value="1"/>
</dbReference>
<organism evidence="2 3">
    <name type="scientific">Streptomyces yaizuensis</name>
    <dbReference type="NCBI Taxonomy" id="2989713"/>
    <lineage>
        <taxon>Bacteria</taxon>
        <taxon>Bacillati</taxon>
        <taxon>Actinomycetota</taxon>
        <taxon>Actinomycetes</taxon>
        <taxon>Kitasatosporales</taxon>
        <taxon>Streptomycetaceae</taxon>
        <taxon>Streptomyces</taxon>
    </lineage>
</organism>
<evidence type="ECO:0000313" key="2">
    <source>
        <dbReference type="EMBL" id="GLF95521.1"/>
    </source>
</evidence>
<proteinExistence type="predicted"/>
<dbReference type="InterPro" id="IPR051916">
    <property type="entry name" value="GPI-anchor_lipid_remodeler"/>
</dbReference>
<dbReference type="Proteomes" id="UP001291653">
    <property type="component" value="Unassembled WGS sequence"/>
</dbReference>
<dbReference type="PANTHER" id="PTHR14859:SF1">
    <property type="entry name" value="PGAP2-INTERACTING PROTEIN"/>
    <property type="match status" value="1"/>
</dbReference>
<gene>
    <name evidence="2" type="ORF">SYYSPA8_14510</name>
</gene>
<keyword evidence="2" id="KW-0378">Hydrolase</keyword>
<comment type="caution">
    <text evidence="2">The sequence shown here is derived from an EMBL/GenBank/DDBJ whole genome shotgun (WGS) entry which is preliminary data.</text>
</comment>
<keyword evidence="3" id="KW-1185">Reference proteome</keyword>
<reference evidence="2 3" key="1">
    <citation type="submission" date="2022-10" db="EMBL/GenBank/DDBJ databases">
        <title>Draft genome sequence of Streptomyces sp. YSPA8.</title>
        <authorList>
            <person name="Moriuchi R."/>
            <person name="Dohra H."/>
            <person name="Yamamura H."/>
            <person name="Kodani S."/>
        </authorList>
    </citation>
    <scope>NUCLEOTIDE SEQUENCE [LARGE SCALE GENOMIC DNA]</scope>
    <source>
        <strain evidence="2 3">YSPA8</strain>
    </source>
</reference>